<dbReference type="Gene3D" id="3.10.450.50">
    <property type="match status" value="1"/>
</dbReference>
<dbReference type="OrthoDB" id="7207122at2"/>
<proteinExistence type="predicted"/>
<organism evidence="2 3">
    <name type="scientific">Erythrobacter insulae</name>
    <dbReference type="NCBI Taxonomy" id="2584124"/>
    <lineage>
        <taxon>Bacteria</taxon>
        <taxon>Pseudomonadati</taxon>
        <taxon>Pseudomonadota</taxon>
        <taxon>Alphaproteobacteria</taxon>
        <taxon>Sphingomonadales</taxon>
        <taxon>Erythrobacteraceae</taxon>
        <taxon>Erythrobacter/Porphyrobacter group</taxon>
        <taxon>Erythrobacter</taxon>
    </lineage>
</organism>
<dbReference type="InterPro" id="IPR037401">
    <property type="entry name" value="SnoaL-like"/>
</dbReference>
<evidence type="ECO:0000313" key="2">
    <source>
        <dbReference type="EMBL" id="TRD11579.1"/>
    </source>
</evidence>
<accession>A0A547PBR4</accession>
<evidence type="ECO:0000259" key="1">
    <source>
        <dbReference type="Pfam" id="PF12680"/>
    </source>
</evidence>
<dbReference type="InterPro" id="IPR032710">
    <property type="entry name" value="NTF2-like_dom_sf"/>
</dbReference>
<keyword evidence="3" id="KW-1185">Reference proteome</keyword>
<dbReference type="AlphaFoldDB" id="A0A547PBR4"/>
<comment type="caution">
    <text evidence="2">The sequence shown here is derived from an EMBL/GenBank/DDBJ whole genome shotgun (WGS) entry which is preliminary data.</text>
</comment>
<reference evidence="2 3" key="1">
    <citation type="submission" date="2019-06" db="EMBL/GenBank/DDBJ databases">
        <title>Erythrobacter insulae sp. nov., isolated from a tidal flat.</title>
        <authorList>
            <person name="Yoon J.-H."/>
        </authorList>
    </citation>
    <scope>NUCLEOTIDE SEQUENCE [LARGE SCALE GENOMIC DNA]</scope>
    <source>
        <strain evidence="2 3">JBTF-M21</strain>
    </source>
</reference>
<protein>
    <submittedName>
        <fullName evidence="2">Nuclear transport factor 2 family protein</fullName>
    </submittedName>
</protein>
<evidence type="ECO:0000313" key="3">
    <source>
        <dbReference type="Proteomes" id="UP000316343"/>
    </source>
</evidence>
<dbReference type="EMBL" id="VHJK01000001">
    <property type="protein sequence ID" value="TRD11579.1"/>
    <property type="molecule type" value="Genomic_DNA"/>
</dbReference>
<dbReference type="Proteomes" id="UP000316343">
    <property type="component" value="Unassembled WGS sequence"/>
</dbReference>
<sequence>MSNTGLARQLFTAFAAGDADAARAVCSPDMTGSQNGGPAMGLETILHFAVAVKNAAPDFRYEDIVCSATETGFVEEHRVRATFGDGSELDLLVCIVADVQHGKISALREYFDTAAAAALGKALGRA</sequence>
<name>A0A547PBR4_9SPHN</name>
<dbReference type="Pfam" id="PF12680">
    <property type="entry name" value="SnoaL_2"/>
    <property type="match status" value="1"/>
</dbReference>
<gene>
    <name evidence="2" type="ORF">FGU71_06690</name>
</gene>
<dbReference type="RefSeq" id="WP_142787853.1">
    <property type="nucleotide sequence ID" value="NZ_VHJK01000001.1"/>
</dbReference>
<dbReference type="SUPFAM" id="SSF54427">
    <property type="entry name" value="NTF2-like"/>
    <property type="match status" value="1"/>
</dbReference>
<feature type="domain" description="SnoaL-like" evidence="1">
    <location>
        <begin position="7"/>
        <end position="105"/>
    </location>
</feature>